<evidence type="ECO:0000256" key="5">
    <source>
        <dbReference type="ARBA" id="ARBA00022692"/>
    </source>
</evidence>
<accession>A0ABD4L0R9</accession>
<dbReference type="SUPFAM" id="SSF81345">
    <property type="entry name" value="ABC transporter involved in vitamin B12 uptake, BtuC"/>
    <property type="match status" value="1"/>
</dbReference>
<keyword evidence="4" id="KW-1003">Cell membrane</keyword>
<gene>
    <name evidence="11" type="ORF">I7V36_09300</name>
</gene>
<evidence type="ECO:0000256" key="10">
    <source>
        <dbReference type="SAM" id="Phobius"/>
    </source>
</evidence>
<evidence type="ECO:0000256" key="9">
    <source>
        <dbReference type="SAM" id="MobiDB-lite"/>
    </source>
</evidence>
<feature type="region of interest" description="Disordered" evidence="9">
    <location>
        <begin position="390"/>
        <end position="409"/>
    </location>
</feature>
<evidence type="ECO:0000256" key="8">
    <source>
        <dbReference type="RuleBase" id="RU003943"/>
    </source>
</evidence>
<dbReference type="Proteomes" id="UP000651738">
    <property type="component" value="Unassembled WGS sequence"/>
</dbReference>
<evidence type="ECO:0000256" key="3">
    <source>
        <dbReference type="ARBA" id="ARBA00022448"/>
    </source>
</evidence>
<dbReference type="AlphaFoldDB" id="A0ABD4L0R9"/>
<dbReference type="Gene3D" id="1.10.3470.10">
    <property type="entry name" value="ABC transporter involved in vitamin B12 uptake, BtuC"/>
    <property type="match status" value="1"/>
</dbReference>
<evidence type="ECO:0000256" key="6">
    <source>
        <dbReference type="ARBA" id="ARBA00022989"/>
    </source>
</evidence>
<keyword evidence="7 10" id="KW-0472">Membrane</keyword>
<evidence type="ECO:0000256" key="4">
    <source>
        <dbReference type="ARBA" id="ARBA00022475"/>
    </source>
</evidence>
<evidence type="ECO:0000256" key="1">
    <source>
        <dbReference type="ARBA" id="ARBA00004651"/>
    </source>
</evidence>
<dbReference type="PANTHER" id="PTHR30477">
    <property type="entry name" value="ABC-TRANSPORTER METAL-BINDING PROTEIN"/>
    <property type="match status" value="1"/>
</dbReference>
<evidence type="ECO:0000313" key="12">
    <source>
        <dbReference type="Proteomes" id="UP000651738"/>
    </source>
</evidence>
<feature type="transmembrane region" description="Helical" evidence="10">
    <location>
        <begin position="235"/>
        <end position="254"/>
    </location>
</feature>
<keyword evidence="3 8" id="KW-0813">Transport</keyword>
<feature type="transmembrane region" description="Helical" evidence="10">
    <location>
        <begin position="152"/>
        <end position="169"/>
    </location>
</feature>
<feature type="transmembrane region" description="Helical" evidence="10">
    <location>
        <begin position="266"/>
        <end position="284"/>
    </location>
</feature>
<feature type="transmembrane region" description="Helical" evidence="10">
    <location>
        <begin position="106"/>
        <end position="132"/>
    </location>
</feature>
<comment type="subcellular location">
    <subcellularLocation>
        <location evidence="1 8">Cell membrane</location>
        <topology evidence="1 8">Multi-pass membrane protein</topology>
    </subcellularLocation>
</comment>
<reference evidence="11 12" key="1">
    <citation type="submission" date="2020-12" db="EMBL/GenBank/DDBJ databases">
        <title>Draft genome sequence of Halomonas pacifica strain CARE-V15.</title>
        <authorList>
            <person name="Vignesh N."/>
            <person name="Thabitha A."/>
            <person name="Saravanan R."/>
            <person name="Manigandan V."/>
        </authorList>
    </citation>
    <scope>NUCLEOTIDE SEQUENCE [LARGE SCALE GENOMIC DNA]</scope>
    <source>
        <strain evidence="11 12">CARE-V15</strain>
    </source>
</reference>
<feature type="transmembrane region" description="Helical" evidence="10">
    <location>
        <begin position="196"/>
        <end position="223"/>
    </location>
</feature>
<keyword evidence="6 10" id="KW-1133">Transmembrane helix</keyword>
<comment type="caution">
    <text evidence="11">The sequence shown here is derived from an EMBL/GenBank/DDBJ whole genome shotgun (WGS) entry which is preliminary data.</text>
</comment>
<dbReference type="GO" id="GO:0005886">
    <property type="term" value="C:plasma membrane"/>
    <property type="evidence" value="ECO:0007669"/>
    <property type="project" value="UniProtKB-SubCell"/>
</dbReference>
<evidence type="ECO:0000256" key="7">
    <source>
        <dbReference type="ARBA" id="ARBA00023136"/>
    </source>
</evidence>
<name>A0ABD4L0R9_9GAMM</name>
<protein>
    <submittedName>
        <fullName evidence="11">Metal ABC transporter permease</fullName>
    </submittedName>
</protein>
<dbReference type="PANTHER" id="PTHR30477:SF3">
    <property type="entry name" value="METAL TRANSPORT SYSTEM MEMBRANE PROTEIN CT_069-RELATED"/>
    <property type="match status" value="1"/>
</dbReference>
<dbReference type="InterPro" id="IPR037294">
    <property type="entry name" value="ABC_BtuC-like"/>
</dbReference>
<proteinExistence type="inferred from homology"/>
<dbReference type="Pfam" id="PF00950">
    <property type="entry name" value="ABC-3"/>
    <property type="match status" value="1"/>
</dbReference>
<dbReference type="InterPro" id="IPR001626">
    <property type="entry name" value="ABC_TroCD"/>
</dbReference>
<dbReference type="RefSeq" id="WP_198057631.1">
    <property type="nucleotide sequence ID" value="NZ_JAEDAF010000007.1"/>
</dbReference>
<feature type="transmembrane region" description="Helical" evidence="10">
    <location>
        <begin position="48"/>
        <end position="67"/>
    </location>
</feature>
<dbReference type="EMBL" id="JAEDAF010000007">
    <property type="protein sequence ID" value="MBH8580289.1"/>
    <property type="molecule type" value="Genomic_DNA"/>
</dbReference>
<evidence type="ECO:0000313" key="11">
    <source>
        <dbReference type="EMBL" id="MBH8580289.1"/>
    </source>
</evidence>
<sequence>MDAWLAALTLSAGYNTRLVTLGALLLGAAAGMVGSHVLLRQRALISDAVSHATLPGLAAAFILIALVQGDGRWLPGLLLGAAASAALGLAAVQAMSRHTRLGEDSAIGAVLSVFFGLGVVLLTVIQAMPVAGQAGLSGYLVGATAGMLASEAYLLGAMALGLLVALVILRRPLLLLCFDPEHAWTQGVDLRRTDTWLLGLLLAVTVVGLRVTGLILIVALTIIPPVTARFWTDRPHALVVIAAGAGALAGYLGVTLSSVHPRLPSGALVVLAAFTLFLVSLLIAPRRGLLAHLVDRYRFVRRVHCRQGLLALARGEAIFDPTTLRILRRLGHIRRDGLATAQGRAAARDAHQEERLWTYYRHAYPEEAAQLGSRRLEPISRLLPPDLIDELERRLPPESGDQGVSGGRR</sequence>
<organism evidence="11 12">
    <name type="scientific">Bisbaumannia pacifica</name>
    <dbReference type="NCBI Taxonomy" id="77098"/>
    <lineage>
        <taxon>Bacteria</taxon>
        <taxon>Pseudomonadati</taxon>
        <taxon>Pseudomonadota</taxon>
        <taxon>Gammaproteobacteria</taxon>
        <taxon>Oceanospirillales</taxon>
        <taxon>Halomonadaceae</taxon>
        <taxon>Bisbaumannia</taxon>
    </lineage>
</organism>
<feature type="transmembrane region" description="Helical" evidence="10">
    <location>
        <begin position="18"/>
        <end position="39"/>
    </location>
</feature>
<evidence type="ECO:0000256" key="2">
    <source>
        <dbReference type="ARBA" id="ARBA00008034"/>
    </source>
</evidence>
<comment type="similarity">
    <text evidence="2 8">Belongs to the ABC-3 integral membrane protein family.</text>
</comment>
<feature type="transmembrane region" description="Helical" evidence="10">
    <location>
        <begin position="73"/>
        <end position="94"/>
    </location>
</feature>
<keyword evidence="5 8" id="KW-0812">Transmembrane</keyword>